<dbReference type="EnsemblPlants" id="PGSC0003DMT400041696">
    <property type="protein sequence ID" value="PGSC0003DMT400041696"/>
    <property type="gene ID" value="PGSC0003DMG400016165"/>
</dbReference>
<accession>M1BBU0</accession>
<dbReference type="HOGENOM" id="CLU_197072_0_0_1"/>
<dbReference type="Proteomes" id="UP000011115">
    <property type="component" value="Unassembled WGS sequence"/>
</dbReference>
<keyword evidence="2" id="KW-1185">Reference proteome</keyword>
<proteinExistence type="predicted"/>
<evidence type="ECO:0000313" key="2">
    <source>
        <dbReference type="Proteomes" id="UP000011115"/>
    </source>
</evidence>
<sequence length="61" mass="6948">METSCQRGHMLDGSLSRVRKVKHCSTWTFSTSDTRRGDKINSFFHRFQPCFDPTGSFSTGS</sequence>
<dbReference type="AlphaFoldDB" id="M1BBU0"/>
<evidence type="ECO:0000313" key="1">
    <source>
        <dbReference type="EnsemblPlants" id="PGSC0003DMT400041696"/>
    </source>
</evidence>
<reference evidence="2" key="1">
    <citation type="journal article" date="2011" name="Nature">
        <title>Genome sequence and analysis of the tuber crop potato.</title>
        <authorList>
            <consortium name="The Potato Genome Sequencing Consortium"/>
        </authorList>
    </citation>
    <scope>NUCLEOTIDE SEQUENCE [LARGE SCALE GENOMIC DNA]</scope>
    <source>
        <strain evidence="2">cv. DM1-3 516 R44</strain>
    </source>
</reference>
<protein>
    <submittedName>
        <fullName evidence="1">Uncharacterized protein</fullName>
    </submittedName>
</protein>
<name>M1BBU0_SOLTU</name>
<dbReference type="Gramene" id="PGSC0003DMT400041696">
    <property type="protein sequence ID" value="PGSC0003DMT400041696"/>
    <property type="gene ID" value="PGSC0003DMG400016165"/>
</dbReference>
<organism evidence="1 2">
    <name type="scientific">Solanum tuberosum</name>
    <name type="common">Potato</name>
    <dbReference type="NCBI Taxonomy" id="4113"/>
    <lineage>
        <taxon>Eukaryota</taxon>
        <taxon>Viridiplantae</taxon>
        <taxon>Streptophyta</taxon>
        <taxon>Embryophyta</taxon>
        <taxon>Tracheophyta</taxon>
        <taxon>Spermatophyta</taxon>
        <taxon>Magnoliopsida</taxon>
        <taxon>eudicotyledons</taxon>
        <taxon>Gunneridae</taxon>
        <taxon>Pentapetalae</taxon>
        <taxon>asterids</taxon>
        <taxon>lamiids</taxon>
        <taxon>Solanales</taxon>
        <taxon>Solanaceae</taxon>
        <taxon>Solanoideae</taxon>
        <taxon>Solaneae</taxon>
        <taxon>Solanum</taxon>
    </lineage>
</organism>
<reference evidence="1" key="2">
    <citation type="submission" date="2015-06" db="UniProtKB">
        <authorList>
            <consortium name="EnsemblPlants"/>
        </authorList>
    </citation>
    <scope>IDENTIFICATION</scope>
    <source>
        <strain evidence="1">DM1-3 516 R44</strain>
    </source>
</reference>